<keyword evidence="3 6" id="KW-0812">Transmembrane</keyword>
<dbReference type="PANTHER" id="PTHR34820:SF4">
    <property type="entry name" value="INNER MEMBRANE PROTEIN YEBZ"/>
    <property type="match status" value="1"/>
</dbReference>
<dbReference type="Proteomes" id="UP001500191">
    <property type="component" value="Unassembled WGS sequence"/>
</dbReference>
<evidence type="ECO:0000313" key="9">
    <source>
        <dbReference type="Proteomes" id="UP001500191"/>
    </source>
</evidence>
<keyword evidence="9" id="KW-1185">Reference proteome</keyword>
<evidence type="ECO:0000256" key="4">
    <source>
        <dbReference type="ARBA" id="ARBA00022989"/>
    </source>
</evidence>
<feature type="transmembrane region" description="Helical" evidence="6">
    <location>
        <begin position="161"/>
        <end position="181"/>
    </location>
</feature>
<feature type="transmembrane region" description="Helical" evidence="6">
    <location>
        <begin position="130"/>
        <end position="149"/>
    </location>
</feature>
<evidence type="ECO:0000259" key="7">
    <source>
        <dbReference type="Pfam" id="PF05425"/>
    </source>
</evidence>
<proteinExistence type="predicted"/>
<dbReference type="PANTHER" id="PTHR34820">
    <property type="entry name" value="INNER MEMBRANE PROTEIN YEBZ"/>
    <property type="match status" value="1"/>
</dbReference>
<keyword evidence="5 6" id="KW-0472">Membrane</keyword>
<feature type="transmembrane region" description="Helical" evidence="6">
    <location>
        <begin position="38"/>
        <end position="59"/>
    </location>
</feature>
<evidence type="ECO:0000256" key="1">
    <source>
        <dbReference type="ARBA" id="ARBA00004651"/>
    </source>
</evidence>
<dbReference type="Pfam" id="PF05425">
    <property type="entry name" value="CopD"/>
    <property type="match status" value="1"/>
</dbReference>
<reference evidence="8 9" key="1">
    <citation type="journal article" date="2019" name="Int. J. Syst. Evol. Microbiol.">
        <title>The Global Catalogue of Microorganisms (GCM) 10K type strain sequencing project: providing services to taxonomists for standard genome sequencing and annotation.</title>
        <authorList>
            <consortium name="The Broad Institute Genomics Platform"/>
            <consortium name="The Broad Institute Genome Sequencing Center for Infectious Disease"/>
            <person name="Wu L."/>
            <person name="Ma J."/>
        </authorList>
    </citation>
    <scope>NUCLEOTIDE SEQUENCE [LARGE SCALE GENOMIC DNA]</scope>
    <source>
        <strain evidence="8 9">JCM 14368</strain>
    </source>
</reference>
<name>A0ABN1C9A2_9DEIO</name>
<feature type="domain" description="Copper resistance protein D" evidence="7">
    <location>
        <begin position="155"/>
        <end position="246"/>
    </location>
</feature>
<dbReference type="InterPro" id="IPR008457">
    <property type="entry name" value="Cu-R_CopD_dom"/>
</dbReference>
<organism evidence="8 9">
    <name type="scientific">Deinococcus depolymerans</name>
    <dbReference type="NCBI Taxonomy" id="392408"/>
    <lineage>
        <taxon>Bacteria</taxon>
        <taxon>Thermotogati</taxon>
        <taxon>Deinococcota</taxon>
        <taxon>Deinococci</taxon>
        <taxon>Deinococcales</taxon>
        <taxon>Deinococcaceae</taxon>
        <taxon>Deinococcus</taxon>
    </lineage>
</organism>
<feature type="transmembrane region" description="Helical" evidence="6">
    <location>
        <begin position="80"/>
        <end position="110"/>
    </location>
</feature>
<dbReference type="RefSeq" id="WP_343758888.1">
    <property type="nucleotide sequence ID" value="NZ_BAAADB010000021.1"/>
</dbReference>
<feature type="transmembrane region" description="Helical" evidence="6">
    <location>
        <begin position="228"/>
        <end position="249"/>
    </location>
</feature>
<gene>
    <name evidence="8" type="ORF">GCM10008937_22700</name>
</gene>
<comment type="subcellular location">
    <subcellularLocation>
        <location evidence="1">Cell membrane</location>
        <topology evidence="1">Multi-pass membrane protein</topology>
    </subcellularLocation>
</comment>
<evidence type="ECO:0000256" key="3">
    <source>
        <dbReference type="ARBA" id="ARBA00022692"/>
    </source>
</evidence>
<accession>A0ABN1C9A2</accession>
<evidence type="ECO:0000256" key="5">
    <source>
        <dbReference type="ARBA" id="ARBA00023136"/>
    </source>
</evidence>
<keyword evidence="2" id="KW-1003">Cell membrane</keyword>
<evidence type="ECO:0000256" key="6">
    <source>
        <dbReference type="SAM" id="Phobius"/>
    </source>
</evidence>
<dbReference type="EMBL" id="BAAADB010000021">
    <property type="protein sequence ID" value="GAA0514460.1"/>
    <property type="molecule type" value="Genomic_DNA"/>
</dbReference>
<keyword evidence="4 6" id="KW-1133">Transmembrane helix</keyword>
<protein>
    <submittedName>
        <fullName evidence="8">CopD family protein</fullName>
    </submittedName>
</protein>
<dbReference type="InterPro" id="IPR032694">
    <property type="entry name" value="CopC/D"/>
</dbReference>
<sequence length="266" mass="26851">MNTVLAALSLAGAAALLGGALTRHWLTPGHPRLRVLGAGLGLLLLGWGGQVAVTLDVLGFHAPPDLLDYLTGTAGGRAMLTGLTGALLLVAAGLGGWSWPALGAALLLAWGAAGVGHGAGHGAWVRALHAAHLGAMSVWVGGVFALLTVRPLGPALARRFTPAALGSLTVLTVTGLLMAGGHLQTPAQWTGDLYGQTLLVKLTLVVLAVGAAGLVRRAFAARSRPRRMLAREALLLLAVLGTTAVLTTLPPPHPTHGPGRKVSSGP</sequence>
<comment type="caution">
    <text evidence="8">The sequence shown here is derived from an EMBL/GenBank/DDBJ whole genome shotgun (WGS) entry which is preliminary data.</text>
</comment>
<feature type="transmembrane region" description="Helical" evidence="6">
    <location>
        <begin position="193"/>
        <end position="216"/>
    </location>
</feature>
<evidence type="ECO:0000313" key="8">
    <source>
        <dbReference type="EMBL" id="GAA0514460.1"/>
    </source>
</evidence>
<evidence type="ECO:0000256" key="2">
    <source>
        <dbReference type="ARBA" id="ARBA00022475"/>
    </source>
</evidence>